<gene>
    <name evidence="2" type="ORF">RRG08_023640</name>
</gene>
<keyword evidence="1" id="KW-0732">Signal</keyword>
<evidence type="ECO:0000313" key="3">
    <source>
        <dbReference type="Proteomes" id="UP001283361"/>
    </source>
</evidence>
<sequence>MFARRNVASLPPHLWTSCSVLVIWAAVYPLAATPSRPVEPVTIFESQEKSTQFGKRKRLSLWRQLDLASWSPR</sequence>
<feature type="chain" id="PRO_5042230631" description="Secreted protein" evidence="1">
    <location>
        <begin position="33"/>
        <end position="73"/>
    </location>
</feature>
<evidence type="ECO:0000313" key="2">
    <source>
        <dbReference type="EMBL" id="KAK3708231.1"/>
    </source>
</evidence>
<dbReference type="Proteomes" id="UP001283361">
    <property type="component" value="Unassembled WGS sequence"/>
</dbReference>
<dbReference type="PROSITE" id="PS51257">
    <property type="entry name" value="PROKAR_LIPOPROTEIN"/>
    <property type="match status" value="1"/>
</dbReference>
<proteinExistence type="predicted"/>
<dbReference type="AlphaFoldDB" id="A0AAE0XSH3"/>
<accession>A0AAE0XSH3</accession>
<name>A0AAE0XSH3_9GAST</name>
<organism evidence="2 3">
    <name type="scientific">Elysia crispata</name>
    <name type="common">lettuce slug</name>
    <dbReference type="NCBI Taxonomy" id="231223"/>
    <lineage>
        <taxon>Eukaryota</taxon>
        <taxon>Metazoa</taxon>
        <taxon>Spiralia</taxon>
        <taxon>Lophotrochozoa</taxon>
        <taxon>Mollusca</taxon>
        <taxon>Gastropoda</taxon>
        <taxon>Heterobranchia</taxon>
        <taxon>Euthyneura</taxon>
        <taxon>Panpulmonata</taxon>
        <taxon>Sacoglossa</taxon>
        <taxon>Placobranchoidea</taxon>
        <taxon>Plakobranchidae</taxon>
        <taxon>Elysia</taxon>
    </lineage>
</organism>
<evidence type="ECO:0000256" key="1">
    <source>
        <dbReference type="SAM" id="SignalP"/>
    </source>
</evidence>
<dbReference type="EMBL" id="JAWDGP010007701">
    <property type="protein sequence ID" value="KAK3708231.1"/>
    <property type="molecule type" value="Genomic_DNA"/>
</dbReference>
<protein>
    <recommendedName>
        <fullName evidence="4">Secreted protein</fullName>
    </recommendedName>
</protein>
<feature type="signal peptide" evidence="1">
    <location>
        <begin position="1"/>
        <end position="32"/>
    </location>
</feature>
<comment type="caution">
    <text evidence="2">The sequence shown here is derived from an EMBL/GenBank/DDBJ whole genome shotgun (WGS) entry which is preliminary data.</text>
</comment>
<evidence type="ECO:0008006" key="4">
    <source>
        <dbReference type="Google" id="ProtNLM"/>
    </source>
</evidence>
<keyword evidence="3" id="KW-1185">Reference proteome</keyword>
<reference evidence="2" key="1">
    <citation type="journal article" date="2023" name="G3 (Bethesda)">
        <title>A reference genome for the long-term kleptoplast-retaining sea slug Elysia crispata morphotype clarki.</title>
        <authorList>
            <person name="Eastman K.E."/>
            <person name="Pendleton A.L."/>
            <person name="Shaikh M.A."/>
            <person name="Suttiyut T."/>
            <person name="Ogas R."/>
            <person name="Tomko P."/>
            <person name="Gavelis G."/>
            <person name="Widhalm J.R."/>
            <person name="Wisecaver J.H."/>
        </authorList>
    </citation>
    <scope>NUCLEOTIDE SEQUENCE</scope>
    <source>
        <strain evidence="2">ECLA1</strain>
    </source>
</reference>